<dbReference type="Gene3D" id="3.90.1300.10">
    <property type="entry name" value="Amidase signature (AS) domain"/>
    <property type="match status" value="1"/>
</dbReference>
<dbReference type="SUPFAM" id="SSF75304">
    <property type="entry name" value="Amidase signature (AS) enzymes"/>
    <property type="match status" value="1"/>
</dbReference>
<dbReference type="Pfam" id="PF01425">
    <property type="entry name" value="Amidase"/>
    <property type="match status" value="1"/>
</dbReference>
<dbReference type="Proteomes" id="UP001597301">
    <property type="component" value="Unassembled WGS sequence"/>
</dbReference>
<dbReference type="PANTHER" id="PTHR11895">
    <property type="entry name" value="TRANSAMIDASE"/>
    <property type="match status" value="1"/>
</dbReference>
<evidence type="ECO:0000313" key="3">
    <source>
        <dbReference type="EMBL" id="MFD1706416.1"/>
    </source>
</evidence>
<keyword evidence="4" id="KW-1185">Reference proteome</keyword>
<dbReference type="EMBL" id="JBHUEO010000013">
    <property type="protein sequence ID" value="MFD1706416.1"/>
    <property type="molecule type" value="Genomic_DNA"/>
</dbReference>
<evidence type="ECO:0000313" key="4">
    <source>
        <dbReference type="Proteomes" id="UP001597301"/>
    </source>
</evidence>
<comment type="similarity">
    <text evidence="1">Belongs to the amidase family.</text>
</comment>
<accession>A0ABW4KGS1</accession>
<dbReference type="PANTHER" id="PTHR11895:SF7">
    <property type="entry name" value="GLUTAMYL-TRNA(GLN) AMIDOTRANSFERASE SUBUNIT A, MITOCHONDRIAL"/>
    <property type="match status" value="1"/>
</dbReference>
<reference evidence="4" key="1">
    <citation type="journal article" date="2019" name="Int. J. Syst. Evol. Microbiol.">
        <title>The Global Catalogue of Microorganisms (GCM) 10K type strain sequencing project: providing services to taxonomists for standard genome sequencing and annotation.</title>
        <authorList>
            <consortium name="The Broad Institute Genomics Platform"/>
            <consortium name="The Broad Institute Genome Sequencing Center for Infectious Disease"/>
            <person name="Wu L."/>
            <person name="Ma J."/>
        </authorList>
    </citation>
    <scope>NUCLEOTIDE SEQUENCE [LARGE SCALE GENOMIC DNA]</scope>
    <source>
        <strain evidence="4">CGMCC 1.12295</strain>
    </source>
</reference>
<gene>
    <name evidence="3" type="ORF">ACFSCZ_06560</name>
</gene>
<evidence type="ECO:0000259" key="2">
    <source>
        <dbReference type="Pfam" id="PF01425"/>
    </source>
</evidence>
<comment type="caution">
    <text evidence="3">The sequence shown here is derived from an EMBL/GenBank/DDBJ whole genome shotgun (WGS) entry which is preliminary data.</text>
</comment>
<sequence>MTDLAYLPATELSPLIQTRQLSPVELTKHLLNRMEKIDPIINSYITKLNELALKQAKEAENSIMQGQYKGPLHGIPIGIKDNFETKGIRTTSGEKIFANYIPNKTATTVKKLLGSGGIMLGKLNMHQLGLGSTGINPTYGAVRNPWNTHYMTGGSSSGSAAALAAGMATLATGTDTWGSNRIPAAMCGVYGLKPTIGLVSTYGIVPTTLSMDDGGPFARSVSDLALMLNSMAGYDPKDPLSLNVPFKDYTANLGKGIRGLKIGIPTYYLEGLEPDIEKLFTHAISTLKALGAEVREIVMPELSLATFSGYATATGEGATIHQQWLQTHLQDYAADSRALLLSGSLLPTPKYLRAQQARRRLTKAFNEAFKDVDTILGPTTPITTPAFSKNWVSQNLEVVRNGLPFTVPANLTGIPSLCVPMGLDSKGLPAGMQLIGKHFSEQLLFQMGYAWESTNPLSYRTNHAEVFNS</sequence>
<dbReference type="InterPro" id="IPR000120">
    <property type="entry name" value="Amidase"/>
</dbReference>
<feature type="domain" description="Amidase" evidence="2">
    <location>
        <begin position="25"/>
        <end position="444"/>
    </location>
</feature>
<organism evidence="3 4">
    <name type="scientific">Siminovitchia sediminis</name>
    <dbReference type="NCBI Taxonomy" id="1274353"/>
    <lineage>
        <taxon>Bacteria</taxon>
        <taxon>Bacillati</taxon>
        <taxon>Bacillota</taxon>
        <taxon>Bacilli</taxon>
        <taxon>Bacillales</taxon>
        <taxon>Bacillaceae</taxon>
        <taxon>Siminovitchia</taxon>
    </lineage>
</organism>
<dbReference type="RefSeq" id="WP_380773021.1">
    <property type="nucleotide sequence ID" value="NZ_JBHUEO010000013.1"/>
</dbReference>
<dbReference type="InterPro" id="IPR036928">
    <property type="entry name" value="AS_sf"/>
</dbReference>
<dbReference type="InterPro" id="IPR023631">
    <property type="entry name" value="Amidase_dom"/>
</dbReference>
<protein>
    <submittedName>
        <fullName evidence="3">Amidase</fullName>
    </submittedName>
</protein>
<evidence type="ECO:0000256" key="1">
    <source>
        <dbReference type="ARBA" id="ARBA00009199"/>
    </source>
</evidence>
<name>A0ABW4KGS1_9BACI</name>
<proteinExistence type="inferred from homology"/>